<dbReference type="AlphaFoldDB" id="A0A7J6VMM5"/>
<dbReference type="FunFam" id="3.30.430.20:FF:000017">
    <property type="entry name" value="Cysteine-rich receptor-like protein kinase 2"/>
    <property type="match status" value="1"/>
</dbReference>
<evidence type="ECO:0000256" key="1">
    <source>
        <dbReference type="ARBA" id="ARBA00022527"/>
    </source>
</evidence>
<keyword evidence="10" id="KW-0472">Membrane</keyword>
<reference evidence="12 13" key="1">
    <citation type="submission" date="2020-06" db="EMBL/GenBank/DDBJ databases">
        <title>Transcriptomic and genomic resources for Thalictrum thalictroides and T. hernandezii: Facilitating candidate gene discovery in an emerging model plant lineage.</title>
        <authorList>
            <person name="Arias T."/>
            <person name="Riano-Pachon D.M."/>
            <person name="Di Stilio V.S."/>
        </authorList>
    </citation>
    <scope>NUCLEOTIDE SEQUENCE [LARGE SCALE GENOMIC DNA]</scope>
    <source>
        <strain evidence="13">cv. WT478/WT964</strain>
        <tissue evidence="12">Leaves</tissue>
    </source>
</reference>
<evidence type="ECO:0000256" key="10">
    <source>
        <dbReference type="SAM" id="Phobius"/>
    </source>
</evidence>
<dbReference type="InterPro" id="IPR038408">
    <property type="entry name" value="GNK2_sf"/>
</dbReference>
<keyword evidence="10" id="KW-0812">Transmembrane</keyword>
<dbReference type="CDD" id="cd12087">
    <property type="entry name" value="TM_EGFR-like"/>
    <property type="match status" value="1"/>
</dbReference>
<dbReference type="InterPro" id="IPR011009">
    <property type="entry name" value="Kinase-like_dom_sf"/>
</dbReference>
<proteinExistence type="predicted"/>
<dbReference type="Pfam" id="PF07714">
    <property type="entry name" value="PK_Tyr_Ser-Thr"/>
    <property type="match status" value="1"/>
</dbReference>
<dbReference type="FunFam" id="3.30.430.20:FF:000014">
    <property type="entry name" value="Cysteine-rich receptor-like protein kinase 2"/>
    <property type="match status" value="1"/>
</dbReference>
<keyword evidence="3" id="KW-0732">Signal</keyword>
<evidence type="ECO:0000256" key="7">
    <source>
        <dbReference type="ARBA" id="ARBA00022840"/>
    </source>
</evidence>
<dbReference type="Pfam" id="PF01657">
    <property type="entry name" value="Stress-antifung"/>
    <property type="match status" value="2"/>
</dbReference>
<dbReference type="InterPro" id="IPR017441">
    <property type="entry name" value="Protein_kinase_ATP_BS"/>
</dbReference>
<evidence type="ECO:0000256" key="5">
    <source>
        <dbReference type="ARBA" id="ARBA00022741"/>
    </source>
</evidence>
<keyword evidence="10" id="KW-1133">Transmembrane helix</keyword>
<keyword evidence="2" id="KW-0808">Transferase</keyword>
<keyword evidence="7 9" id="KW-0067">ATP-binding</keyword>
<dbReference type="OrthoDB" id="4062651at2759"/>
<comment type="caution">
    <text evidence="12">The sequence shown here is derived from an EMBL/GenBank/DDBJ whole genome shotgun (WGS) entry which is preliminary data.</text>
</comment>
<protein>
    <submittedName>
        <fullName evidence="12">Cysteine-rich receptor-like protein kinase</fullName>
    </submittedName>
</protein>
<keyword evidence="1" id="KW-0723">Serine/threonine-protein kinase</keyword>
<evidence type="ECO:0000259" key="11">
    <source>
        <dbReference type="PROSITE" id="PS51473"/>
    </source>
</evidence>
<feature type="domain" description="Gnk2-homologous" evidence="11">
    <location>
        <begin position="123"/>
        <end position="228"/>
    </location>
</feature>
<evidence type="ECO:0000313" key="13">
    <source>
        <dbReference type="Proteomes" id="UP000554482"/>
    </source>
</evidence>
<dbReference type="Proteomes" id="UP000554482">
    <property type="component" value="Unassembled WGS sequence"/>
</dbReference>
<gene>
    <name evidence="12" type="ORF">FRX31_024407</name>
</gene>
<evidence type="ECO:0000256" key="8">
    <source>
        <dbReference type="ARBA" id="ARBA00023170"/>
    </source>
</evidence>
<evidence type="ECO:0000256" key="4">
    <source>
        <dbReference type="ARBA" id="ARBA00022737"/>
    </source>
</evidence>
<dbReference type="InterPro" id="IPR001245">
    <property type="entry name" value="Ser-Thr/Tyr_kinase_cat_dom"/>
</dbReference>
<feature type="domain" description="Gnk2-homologous" evidence="11">
    <location>
        <begin position="13"/>
        <end position="117"/>
    </location>
</feature>
<organism evidence="12 13">
    <name type="scientific">Thalictrum thalictroides</name>
    <name type="common">Rue-anemone</name>
    <name type="synonym">Anemone thalictroides</name>
    <dbReference type="NCBI Taxonomy" id="46969"/>
    <lineage>
        <taxon>Eukaryota</taxon>
        <taxon>Viridiplantae</taxon>
        <taxon>Streptophyta</taxon>
        <taxon>Embryophyta</taxon>
        <taxon>Tracheophyta</taxon>
        <taxon>Spermatophyta</taxon>
        <taxon>Magnoliopsida</taxon>
        <taxon>Ranunculales</taxon>
        <taxon>Ranunculaceae</taxon>
        <taxon>Thalictroideae</taxon>
        <taxon>Thalictrum</taxon>
    </lineage>
</organism>
<dbReference type="EMBL" id="JABWDY010029954">
    <property type="protein sequence ID" value="KAF5186007.1"/>
    <property type="molecule type" value="Genomic_DNA"/>
</dbReference>
<keyword evidence="6 12" id="KW-0418">Kinase</keyword>
<dbReference type="PANTHER" id="PTHR47973">
    <property type="entry name" value="CYSTEINE-RICH RECEPTOR-LIKE PROTEIN KINASE 3"/>
    <property type="match status" value="1"/>
</dbReference>
<accession>A0A7J6VMM5</accession>
<dbReference type="Gene3D" id="3.30.200.20">
    <property type="entry name" value="Phosphorylase Kinase, domain 1"/>
    <property type="match status" value="1"/>
</dbReference>
<dbReference type="CDD" id="cd23509">
    <property type="entry name" value="Gnk2-like"/>
    <property type="match status" value="2"/>
</dbReference>
<name>A0A7J6VMM5_THATH</name>
<evidence type="ECO:0000256" key="9">
    <source>
        <dbReference type="PROSITE-ProRule" id="PRU10141"/>
    </source>
</evidence>
<dbReference type="GO" id="GO:0005524">
    <property type="term" value="F:ATP binding"/>
    <property type="evidence" value="ECO:0007669"/>
    <property type="project" value="UniProtKB-UniRule"/>
</dbReference>
<dbReference type="Gene3D" id="1.10.510.10">
    <property type="entry name" value="Transferase(Phosphotransferase) domain 1"/>
    <property type="match status" value="1"/>
</dbReference>
<keyword evidence="4" id="KW-0677">Repeat</keyword>
<feature type="binding site" evidence="9">
    <location>
        <position position="341"/>
    </location>
    <ligand>
        <name>ATP</name>
        <dbReference type="ChEBI" id="CHEBI:30616"/>
    </ligand>
</feature>
<dbReference type="InterPro" id="IPR052059">
    <property type="entry name" value="CR_Ser/Thr_kinase"/>
</dbReference>
<dbReference type="Gene3D" id="3.30.430.20">
    <property type="entry name" value="Gnk2 domain, C-X8-C-X2-C motif"/>
    <property type="match status" value="2"/>
</dbReference>
<dbReference type="PROSITE" id="PS00107">
    <property type="entry name" value="PROTEIN_KINASE_ATP"/>
    <property type="match status" value="1"/>
</dbReference>
<evidence type="ECO:0000256" key="6">
    <source>
        <dbReference type="ARBA" id="ARBA00022777"/>
    </source>
</evidence>
<dbReference type="InterPro" id="IPR002902">
    <property type="entry name" value="GNK2"/>
</dbReference>
<keyword evidence="8 12" id="KW-0675">Receptor</keyword>
<dbReference type="PROSITE" id="PS51473">
    <property type="entry name" value="GNK2"/>
    <property type="match status" value="2"/>
</dbReference>
<evidence type="ECO:0000313" key="12">
    <source>
        <dbReference type="EMBL" id="KAF5186007.1"/>
    </source>
</evidence>
<feature type="transmembrane region" description="Helical" evidence="10">
    <location>
        <begin position="252"/>
        <end position="276"/>
    </location>
</feature>
<dbReference type="GO" id="GO:0004674">
    <property type="term" value="F:protein serine/threonine kinase activity"/>
    <property type="evidence" value="ECO:0007669"/>
    <property type="project" value="UniProtKB-KW"/>
</dbReference>
<keyword evidence="5 9" id="KW-0547">Nucleotide-binding</keyword>
<dbReference type="SUPFAM" id="SSF56112">
    <property type="entry name" value="Protein kinase-like (PK-like)"/>
    <property type="match status" value="1"/>
</dbReference>
<keyword evidence="13" id="KW-1185">Reference proteome</keyword>
<evidence type="ECO:0000256" key="3">
    <source>
        <dbReference type="ARBA" id="ARBA00022729"/>
    </source>
</evidence>
<sequence>MFSVVSVISDPQINLLNRGCSQYNVSSPTVFLRNLNATFIDLSLQLSNSSSNGFATAQEARGPDPVYAMVQCRNYLNRSDCLACFSAAETQIRNCSFANGARVIYDGCLLRYESNDFFDQTTLPGNIGICDNRTISPAATFDATANSLLSDIVAATPRINGFFAASNREVVSGGIIVYAVAQCARTVSSTGCNDCLTVAYNNIESCPPDAGGRALDAGCFLRYSDTAFFDGNQTTDLSSFLRQGGGSNKNKVIIGAVVGGVAFLLFVAAFIIWFRFCRRKPKRERKGDILGATELRGPVNYSYKDLASATKNFSEENKLGEGGFGDVYKGTLKNGKIVAVKRLAIRDRHGTLNWKQRFDIIVGTARDFGLARLFPEDQSHINTRFAGTLGYTAPEYAIHGQLSSKVDTYSFGVVVLEIISGRKSNDIKLEPITQYLLEWAWKLYEDEMLMDLVDESLNSEEYDTEEVRKVIEIALLCTQSSVVSRPTMSEVVVLLLSKGSTEYTPTRPTFIDATKRIRGDNSTSTASSASNATISITVASGR</sequence>
<evidence type="ECO:0000256" key="2">
    <source>
        <dbReference type="ARBA" id="ARBA00022679"/>
    </source>
</evidence>